<keyword evidence="5" id="KW-1185">Reference proteome</keyword>
<sequence length="398" mass="43231" precursor="true">MTVPRDVFSPAKLGPITLRNRIIKAATFEASTPNALVTEDLITYHRLPAAGGVGMTTVAYCAVAPGGRTDGWQLWMRPEAVPGLRRLTEAIHAEGAAISAQIGHAGPVANARTNKAQALAPVRFFNPLSMRFAKKATHEDIDDVTQAHANAARLAIESGFDAVEIHLGHNYLASSFLSPLINRRDDEFGGSLENRAKVARGVVQAVKRAVGDQIAVTAKLNMSDGVRGGIPIEESLQTAKWLEEDGGLDALELTAGSSLLNPMFLFRGDAPVKEFAGAFTPPLRWGIRMTGKKFLREYPYHEAYLMRDAKKFRDELTMPLILLGGITNRETMDRAMAEGFDFVAMGRALLAEPDLLNRIQADSSVKSICDHCNLCMPTIYSHTYCVRTGSPSPVSSGR</sequence>
<evidence type="ECO:0000256" key="1">
    <source>
        <dbReference type="ARBA" id="ARBA00022630"/>
    </source>
</evidence>
<dbReference type="AlphaFoldDB" id="I4BF99"/>
<dbReference type="KEGG" id="mcb:Mycch_1148"/>
<dbReference type="CDD" id="cd02803">
    <property type="entry name" value="OYE_like_FMN_family"/>
    <property type="match status" value="1"/>
</dbReference>
<name>I4BF99_MYCCN</name>
<keyword evidence="2" id="KW-0560">Oxidoreductase</keyword>
<proteinExistence type="predicted"/>
<accession>I4BF99</accession>
<protein>
    <submittedName>
        <fullName evidence="4">NADH:flavin oxidoreductase</fullName>
    </submittedName>
</protein>
<dbReference type="HOGENOM" id="CLU_012153_2_3_11"/>
<organism evidence="4 5">
    <name type="scientific">Mycolicibacterium chubuense (strain NBB4)</name>
    <name type="common">Mycobacterium chubuense</name>
    <dbReference type="NCBI Taxonomy" id="710421"/>
    <lineage>
        <taxon>Bacteria</taxon>
        <taxon>Bacillati</taxon>
        <taxon>Actinomycetota</taxon>
        <taxon>Actinomycetes</taxon>
        <taxon>Mycobacteriales</taxon>
        <taxon>Mycobacteriaceae</taxon>
        <taxon>Mycolicibacterium</taxon>
    </lineage>
</organism>
<evidence type="ECO:0000313" key="5">
    <source>
        <dbReference type="Proteomes" id="UP000006057"/>
    </source>
</evidence>
<dbReference type="InterPro" id="IPR013785">
    <property type="entry name" value="Aldolase_TIM"/>
</dbReference>
<dbReference type="InterPro" id="IPR001155">
    <property type="entry name" value="OxRdtase_FMN_N"/>
</dbReference>
<evidence type="ECO:0000259" key="3">
    <source>
        <dbReference type="Pfam" id="PF00724"/>
    </source>
</evidence>
<keyword evidence="1" id="KW-0285">Flavoprotein</keyword>
<evidence type="ECO:0000256" key="2">
    <source>
        <dbReference type="ARBA" id="ARBA00023002"/>
    </source>
</evidence>
<dbReference type="OrthoDB" id="3169239at2"/>
<evidence type="ECO:0000313" key="4">
    <source>
        <dbReference type="EMBL" id="AFM15956.1"/>
    </source>
</evidence>
<dbReference type="EMBL" id="CP003053">
    <property type="protein sequence ID" value="AFM15956.1"/>
    <property type="molecule type" value="Genomic_DNA"/>
</dbReference>
<dbReference type="PANTHER" id="PTHR43656">
    <property type="entry name" value="BINDING OXIDOREDUCTASE, PUTATIVE (AFU_ORTHOLOGUE AFUA_2G08260)-RELATED"/>
    <property type="match status" value="1"/>
</dbReference>
<dbReference type="InterPro" id="IPR051799">
    <property type="entry name" value="NADH_flavin_oxidoreductase"/>
</dbReference>
<reference evidence="4 5" key="1">
    <citation type="submission" date="2012-06" db="EMBL/GenBank/DDBJ databases">
        <title>Complete sequence of chromosome of Mycobacterium chubuense NBB4.</title>
        <authorList>
            <consortium name="US DOE Joint Genome Institute"/>
            <person name="Lucas S."/>
            <person name="Han J."/>
            <person name="Lapidus A."/>
            <person name="Cheng J.-F."/>
            <person name="Goodwin L."/>
            <person name="Pitluck S."/>
            <person name="Peters L."/>
            <person name="Mikhailova N."/>
            <person name="Teshima H."/>
            <person name="Detter J.C."/>
            <person name="Han C."/>
            <person name="Tapia R."/>
            <person name="Land M."/>
            <person name="Hauser L."/>
            <person name="Kyrpides N."/>
            <person name="Ivanova N."/>
            <person name="Pagani I."/>
            <person name="Mattes T."/>
            <person name="Holmes A."/>
            <person name="Rutledge P."/>
            <person name="Paulsen I."/>
            <person name="Coleman N."/>
            <person name="Woyke T."/>
        </authorList>
    </citation>
    <scope>NUCLEOTIDE SEQUENCE [LARGE SCALE GENOMIC DNA]</scope>
    <source>
        <strain evidence="4 5">NBB4</strain>
    </source>
</reference>
<dbReference type="SUPFAM" id="SSF51395">
    <property type="entry name" value="FMN-linked oxidoreductases"/>
    <property type="match status" value="1"/>
</dbReference>
<dbReference type="STRING" id="710421.Mycch_1148"/>
<dbReference type="PATRIC" id="fig|710421.3.peg.1156"/>
<dbReference type="Pfam" id="PF00724">
    <property type="entry name" value="Oxidored_FMN"/>
    <property type="match status" value="1"/>
</dbReference>
<dbReference type="eggNOG" id="COG1902">
    <property type="taxonomic scope" value="Bacteria"/>
</dbReference>
<dbReference type="GO" id="GO:0010181">
    <property type="term" value="F:FMN binding"/>
    <property type="evidence" value="ECO:0007669"/>
    <property type="project" value="InterPro"/>
</dbReference>
<dbReference type="Proteomes" id="UP000006057">
    <property type="component" value="Chromosome"/>
</dbReference>
<dbReference type="Gene3D" id="3.20.20.70">
    <property type="entry name" value="Aldolase class I"/>
    <property type="match status" value="1"/>
</dbReference>
<dbReference type="RefSeq" id="WP_014814439.1">
    <property type="nucleotide sequence ID" value="NC_018027.1"/>
</dbReference>
<feature type="domain" description="NADH:flavin oxidoreductase/NADH oxidase N-terminal" evidence="3">
    <location>
        <begin position="7"/>
        <end position="244"/>
    </location>
</feature>
<dbReference type="PANTHER" id="PTHR43656:SF2">
    <property type="entry name" value="BINDING OXIDOREDUCTASE, PUTATIVE (AFU_ORTHOLOGUE AFUA_2G08260)-RELATED"/>
    <property type="match status" value="1"/>
</dbReference>
<dbReference type="GO" id="GO:0016491">
    <property type="term" value="F:oxidoreductase activity"/>
    <property type="evidence" value="ECO:0007669"/>
    <property type="project" value="UniProtKB-KW"/>
</dbReference>
<gene>
    <name evidence="4" type="ordered locus">Mycch_1148</name>
</gene>